<evidence type="ECO:0000313" key="1">
    <source>
        <dbReference type="EMBL" id="SPR97542.1"/>
    </source>
</evidence>
<proteinExistence type="predicted"/>
<dbReference type="EMBL" id="OVTA01000009">
    <property type="protein sequence ID" value="SPR97542.1"/>
    <property type="molecule type" value="Genomic_DNA"/>
</dbReference>
<sequence length="49" mass="5058">MDAMFLLVLIAFGAASVALIALCAWLCGPVRPVSVADRPQPDATTGGDR</sequence>
<dbReference type="Proteomes" id="UP000256805">
    <property type="component" value="Unassembled WGS sequence"/>
</dbReference>
<organism evidence="1 2">
    <name type="scientific">Cupriavidus taiwanensis</name>
    <dbReference type="NCBI Taxonomy" id="164546"/>
    <lineage>
        <taxon>Bacteria</taxon>
        <taxon>Pseudomonadati</taxon>
        <taxon>Pseudomonadota</taxon>
        <taxon>Betaproteobacteria</taxon>
        <taxon>Burkholderiales</taxon>
        <taxon>Burkholderiaceae</taxon>
        <taxon>Cupriavidus</taxon>
    </lineage>
</organism>
<protein>
    <submittedName>
        <fullName evidence="1">Uncharacterized protein</fullName>
    </submittedName>
</protein>
<evidence type="ECO:0000313" key="2">
    <source>
        <dbReference type="Proteomes" id="UP000256805"/>
    </source>
</evidence>
<reference evidence="1 2" key="1">
    <citation type="submission" date="2018-01" db="EMBL/GenBank/DDBJ databases">
        <authorList>
            <person name="Gaut B.S."/>
            <person name="Morton B.R."/>
            <person name="Clegg M.T."/>
            <person name="Duvall M.R."/>
        </authorList>
    </citation>
    <scope>NUCLEOTIDE SEQUENCE [LARGE SCALE GENOMIC DNA]</scope>
    <source>
        <strain evidence="1">Cupriavidus taiwanensis cmp 52</strain>
    </source>
</reference>
<gene>
    <name evidence="1" type="ORF">CBM2634_A170272</name>
</gene>
<name>A0A375IYQ1_9BURK</name>
<dbReference type="AlphaFoldDB" id="A0A375IYQ1"/>
<dbReference type="RefSeq" id="WP_181925780.1">
    <property type="nucleotide sequence ID" value="NZ_LS483233.1"/>
</dbReference>
<accession>A0A375IYQ1</accession>